<feature type="region of interest" description="Disordered" evidence="1">
    <location>
        <begin position="132"/>
        <end position="350"/>
    </location>
</feature>
<evidence type="ECO:0000313" key="2">
    <source>
        <dbReference type="EMBL" id="OAA35584.1"/>
    </source>
</evidence>
<feature type="region of interest" description="Disordered" evidence="1">
    <location>
        <begin position="379"/>
        <end position="417"/>
    </location>
</feature>
<reference evidence="2 3" key="1">
    <citation type="journal article" date="2016" name="Genome Biol. Evol.">
        <title>Divergent and convergent evolution of fungal pathogenicity.</title>
        <authorList>
            <person name="Shang Y."/>
            <person name="Xiao G."/>
            <person name="Zheng P."/>
            <person name="Cen K."/>
            <person name="Zhan S."/>
            <person name="Wang C."/>
        </authorList>
    </citation>
    <scope>NUCLEOTIDE SEQUENCE [LARGE SCALE GENOMIC DNA]</scope>
    <source>
        <strain evidence="2 3">RCEF 3172</strain>
    </source>
</reference>
<organism evidence="2 3">
    <name type="scientific">Beauveria brongniartii RCEF 3172</name>
    <dbReference type="NCBI Taxonomy" id="1081107"/>
    <lineage>
        <taxon>Eukaryota</taxon>
        <taxon>Fungi</taxon>
        <taxon>Dikarya</taxon>
        <taxon>Ascomycota</taxon>
        <taxon>Pezizomycotina</taxon>
        <taxon>Sordariomycetes</taxon>
        <taxon>Hypocreomycetidae</taxon>
        <taxon>Hypocreales</taxon>
        <taxon>Cordycipitaceae</taxon>
        <taxon>Beauveria</taxon>
        <taxon>Beauveria brongniartii</taxon>
    </lineage>
</organism>
<dbReference type="Proteomes" id="UP000076863">
    <property type="component" value="Unassembled WGS sequence"/>
</dbReference>
<name>A0A166X9Y3_9HYPO</name>
<evidence type="ECO:0000313" key="3">
    <source>
        <dbReference type="Proteomes" id="UP000076863"/>
    </source>
</evidence>
<feature type="compositionally biased region" description="Basic and acidic residues" evidence="1">
    <location>
        <begin position="291"/>
        <end position="300"/>
    </location>
</feature>
<feature type="region of interest" description="Disordered" evidence="1">
    <location>
        <begin position="1"/>
        <end position="33"/>
    </location>
</feature>
<feature type="compositionally biased region" description="Polar residues" evidence="1">
    <location>
        <begin position="147"/>
        <end position="156"/>
    </location>
</feature>
<dbReference type="GO" id="GO:0003676">
    <property type="term" value="F:nucleic acid binding"/>
    <property type="evidence" value="ECO:0007669"/>
    <property type="project" value="InterPro"/>
</dbReference>
<feature type="compositionally biased region" description="Polar residues" evidence="1">
    <location>
        <begin position="194"/>
        <end position="204"/>
    </location>
</feature>
<keyword evidence="3" id="KW-1185">Reference proteome</keyword>
<dbReference type="GO" id="GO:0008270">
    <property type="term" value="F:zinc ion binding"/>
    <property type="evidence" value="ECO:0007669"/>
    <property type="project" value="InterPro"/>
</dbReference>
<feature type="compositionally biased region" description="Acidic residues" evidence="1">
    <location>
        <begin position="59"/>
        <end position="71"/>
    </location>
</feature>
<accession>A0A166X9Y3</accession>
<comment type="caution">
    <text evidence="2">The sequence shown here is derived from an EMBL/GenBank/DDBJ whole genome shotgun (WGS) entry which is preliminary data.</text>
</comment>
<feature type="compositionally biased region" description="Basic and acidic residues" evidence="1">
    <location>
        <begin position="179"/>
        <end position="188"/>
    </location>
</feature>
<dbReference type="OrthoDB" id="4927382at2759"/>
<dbReference type="InterPro" id="IPR036875">
    <property type="entry name" value="Znf_CCHC_sf"/>
</dbReference>
<sequence>MTAAAAHEGDIVPTTCSETIEHEDGPRAPTPTSPCLLQGTACGAAGEDQDEVIFIPSDSESESECEADEDVPSLKATNGLIDKETTVQLHSTSPASTMTTVPNTPRAVESGLEVDDDLNGAVQHSISLVSLTTSVSPRQEPRDDLNSSRCSPSLSATEVAEQDQGQVEDANESVSSHCGHHEADDRAELPPQTQPHESASQNVLAANDPDGHTTDVGDFGSDGGGDGGGNDDDYDDDRSSRDTDEEDDVHSKKRGTDRSSSVNQSDNGHADDPPDDNTEESPPRPHKRQKVTHDREDMTPARHQNSLPRFAGRAPRSPGRPRTASMLSPPASHSLSESESDEGSDCSKASAASFGEWLLKNAALKCVTIDGVATYQLQFQQAQAHSSSRRRETRPQGLVKSNKGGGRKPRDETKGRMCGICKKSGHNARTCQEKETDTNRVDLAR</sequence>
<feature type="compositionally biased region" description="Polar residues" evidence="1">
    <location>
        <begin position="258"/>
        <end position="267"/>
    </location>
</feature>
<feature type="region of interest" description="Disordered" evidence="1">
    <location>
        <begin position="57"/>
        <end position="80"/>
    </location>
</feature>
<feature type="compositionally biased region" description="Basic and acidic residues" evidence="1">
    <location>
        <begin position="431"/>
        <end position="445"/>
    </location>
</feature>
<dbReference type="SUPFAM" id="SSF57756">
    <property type="entry name" value="Retrovirus zinc finger-like domains"/>
    <property type="match status" value="1"/>
</dbReference>
<proteinExistence type="predicted"/>
<protein>
    <submittedName>
        <fullName evidence="2">Uncharacterized protein</fullName>
    </submittedName>
</protein>
<feature type="region of interest" description="Disordered" evidence="1">
    <location>
        <begin position="426"/>
        <end position="445"/>
    </location>
</feature>
<gene>
    <name evidence="2" type="ORF">BBO_08613</name>
</gene>
<evidence type="ECO:0000256" key="1">
    <source>
        <dbReference type="SAM" id="MobiDB-lite"/>
    </source>
</evidence>
<dbReference type="EMBL" id="AZHA01000041">
    <property type="protein sequence ID" value="OAA35584.1"/>
    <property type="molecule type" value="Genomic_DNA"/>
</dbReference>
<dbReference type="AlphaFoldDB" id="A0A166X9Y3"/>
<feature type="compositionally biased region" description="Low complexity" evidence="1">
    <location>
        <begin position="308"/>
        <end position="337"/>
    </location>
</feature>